<feature type="region of interest" description="Disordered" evidence="6">
    <location>
        <begin position="960"/>
        <end position="981"/>
    </location>
</feature>
<feature type="region of interest" description="Disordered" evidence="6">
    <location>
        <begin position="531"/>
        <end position="613"/>
    </location>
</feature>
<organism evidence="8 9">
    <name type="scientific">Pyrocoelia pectoralis</name>
    <dbReference type="NCBI Taxonomy" id="417401"/>
    <lineage>
        <taxon>Eukaryota</taxon>
        <taxon>Metazoa</taxon>
        <taxon>Ecdysozoa</taxon>
        <taxon>Arthropoda</taxon>
        <taxon>Hexapoda</taxon>
        <taxon>Insecta</taxon>
        <taxon>Pterygota</taxon>
        <taxon>Neoptera</taxon>
        <taxon>Endopterygota</taxon>
        <taxon>Coleoptera</taxon>
        <taxon>Polyphaga</taxon>
        <taxon>Elateriformia</taxon>
        <taxon>Elateroidea</taxon>
        <taxon>Lampyridae</taxon>
        <taxon>Lampyrinae</taxon>
        <taxon>Pyrocoelia</taxon>
    </lineage>
</organism>
<dbReference type="SMART" id="SM00462">
    <property type="entry name" value="PTB"/>
    <property type="match status" value="1"/>
</dbReference>
<name>A0AAN7VR77_9COLE</name>
<comment type="caution">
    <text evidence="8">The sequence shown here is derived from an EMBL/GenBank/DDBJ whole genome shotgun (WGS) entry which is preliminary data.</text>
</comment>
<feature type="compositionally biased region" description="Polar residues" evidence="6">
    <location>
        <begin position="1424"/>
        <end position="1443"/>
    </location>
</feature>
<feature type="compositionally biased region" description="Acidic residues" evidence="6">
    <location>
        <begin position="1162"/>
        <end position="1172"/>
    </location>
</feature>
<evidence type="ECO:0000256" key="2">
    <source>
        <dbReference type="ARBA" id="ARBA00022473"/>
    </source>
</evidence>
<feature type="compositionally biased region" description="Basic and acidic residues" evidence="6">
    <location>
        <begin position="1296"/>
        <end position="1306"/>
    </location>
</feature>
<evidence type="ECO:0000256" key="5">
    <source>
        <dbReference type="ARBA" id="ARBA00022782"/>
    </source>
</evidence>
<dbReference type="Proteomes" id="UP001329430">
    <property type="component" value="Chromosome 2"/>
</dbReference>
<feature type="compositionally biased region" description="Low complexity" evidence="6">
    <location>
        <begin position="1456"/>
        <end position="1465"/>
    </location>
</feature>
<dbReference type="GO" id="GO:0030154">
    <property type="term" value="P:cell differentiation"/>
    <property type="evidence" value="ECO:0007669"/>
    <property type="project" value="UniProtKB-KW"/>
</dbReference>
<feature type="region of interest" description="Disordered" evidence="6">
    <location>
        <begin position="1601"/>
        <end position="1631"/>
    </location>
</feature>
<feature type="compositionally biased region" description="Basic and acidic residues" evidence="6">
    <location>
        <begin position="1123"/>
        <end position="1140"/>
    </location>
</feature>
<dbReference type="InterPro" id="IPR011993">
    <property type="entry name" value="PH-like_dom_sf"/>
</dbReference>
<keyword evidence="3" id="KW-0963">Cytoplasm</keyword>
<keyword evidence="2" id="KW-0217">Developmental protein</keyword>
<feature type="compositionally biased region" description="Low complexity" evidence="6">
    <location>
        <begin position="960"/>
        <end position="970"/>
    </location>
</feature>
<keyword evidence="9" id="KW-1185">Reference proteome</keyword>
<keyword evidence="4" id="KW-0597">Phosphoprotein</keyword>
<dbReference type="PANTHER" id="PTHR47695">
    <property type="entry name" value="PID DOMAIN-CONTAINING PROTEIN"/>
    <property type="match status" value="1"/>
</dbReference>
<feature type="compositionally biased region" description="Basic and acidic residues" evidence="6">
    <location>
        <begin position="1173"/>
        <end position="1226"/>
    </location>
</feature>
<evidence type="ECO:0000313" key="8">
    <source>
        <dbReference type="EMBL" id="KAK5648976.1"/>
    </source>
</evidence>
<dbReference type="SUPFAM" id="SSF50729">
    <property type="entry name" value="PH domain-like"/>
    <property type="match status" value="1"/>
</dbReference>
<feature type="region of interest" description="Disordered" evidence="6">
    <location>
        <begin position="995"/>
        <end position="1534"/>
    </location>
</feature>
<feature type="region of interest" description="Disordered" evidence="6">
    <location>
        <begin position="310"/>
        <end position="349"/>
    </location>
</feature>
<keyword evidence="5" id="KW-0221">Differentiation</keyword>
<feature type="compositionally biased region" description="Basic and acidic residues" evidence="6">
    <location>
        <begin position="1148"/>
        <end position="1161"/>
    </location>
</feature>
<dbReference type="Pfam" id="PF00640">
    <property type="entry name" value="PID"/>
    <property type="match status" value="1"/>
</dbReference>
<reference evidence="8 9" key="1">
    <citation type="journal article" date="2024" name="Insects">
        <title>An Improved Chromosome-Level Genome Assembly of the Firefly Pyrocoelia pectoralis.</title>
        <authorList>
            <person name="Fu X."/>
            <person name="Meyer-Rochow V.B."/>
            <person name="Ballantyne L."/>
            <person name="Zhu X."/>
        </authorList>
    </citation>
    <scope>NUCLEOTIDE SEQUENCE [LARGE SCALE GENOMIC DNA]</scope>
    <source>
        <strain evidence="8">XCY_ONT2</strain>
    </source>
</reference>
<feature type="compositionally biased region" description="Acidic residues" evidence="6">
    <location>
        <begin position="1621"/>
        <end position="1631"/>
    </location>
</feature>
<feature type="compositionally biased region" description="Basic and acidic residues" evidence="6">
    <location>
        <begin position="1245"/>
        <end position="1261"/>
    </location>
</feature>
<dbReference type="EMBL" id="JAVRBK010000002">
    <property type="protein sequence ID" value="KAK5648976.1"/>
    <property type="molecule type" value="Genomic_DNA"/>
</dbReference>
<evidence type="ECO:0000256" key="6">
    <source>
        <dbReference type="SAM" id="MobiDB-lite"/>
    </source>
</evidence>
<accession>A0AAN7VR77</accession>
<proteinExistence type="predicted"/>
<sequence>MQTLRKKTSPLKYKNETSRFLGEGVSFKAKLIGILEVSEARGDRMCQEALSDLKMAIRAAGEHKQRITINIAIDGLRLRDEKTGDSLYHHPVHKISFIAQDMTDSRAFGYIFGSPDTGHRFFGIKTDKAASQVVIAMRDLFQVVFALKKKEIELAKQHLDKNRYGTSSIFSDTALTSTTKGLIPDSTNKAASDVKLGTTSSDSKVDTPAVADLVDLELELSSLQQGITQMERITPSDPFGSKDDPFGDSFTSYPPKPILPPPPSTRERSNRTSESSSVFSPKTPRTGGSVEGNNVADSLFSSERNFNFSHELSSSHDEPTSGDWFTPTPNDKIFDEPPLVPEPSKEQQHELTKQEILSQFDVFTELDPLGRSTGKIKPYIDKKDFFQELKNPPKKVLNDLVGEKQPQDAKLFNANFEQLSTTPKLTTSVNGIFASDPFGEDPFDKTDPFADTEFSKQQDPFEKQLKFPSFQNESISILNSKLSKSPNKIASLEKQMSLVIGPMRGVQFNKQNTFDDKLSGKILQIHENRSLDMSSESECAPEPPPRPTVNFVQIKPPPLPPKKQPGDLCIKPPPRPPYGDESHYDYMDNYETGTGNSESKKFDKSPPLPAPARKVKLNTEFSTPPQRPKKQFNLQQGWSSEEDYLTPISYPNQTKEFENCENNTGPILLPPPQRSIKKAQPLQENVTVASLLESKPNVVTATADQNVSSLEGLDITLSQLTLSGLNEVASKLNIPASQLSNMTLVQLTEYISNFVKSKTEDINNSVAQFSDFKADFSSFNNFNEEPLDKYAVFRELLEEEIKQTKIDTEPEEHIEQRKKEEKLSNLDVSIINENDNDKTDRYAALREIADSELKHSIQEEESIDENTINEAEVEDQNKVNDEMTSDDTKLNNETNIINSEKILAEKEHDVSKDQVIEYVTVESKQDTAVEVVPAKSPVKIKSPVPGAVTDVIQTNRLTSGSLSDVVSGSSPEIDNTGSTSEVVKNVTDATGESWAIFDQPNLSQQVSRDKQSEEGVSPWSSDSKEFGNGSPPEWRQRTDSGSGADRWPPHRREQEGWWDTSAEPKVQYVPTNRRSTDSYEEEADYYERPPRRRRQLAWGHGGEGGQGTAGHSSSSREVSPWEEEPRRRERDLREHRETWSSRHSRQQHSFDKPRDRRHADSWDEEDDYEYDEEHSGRYHWPERHRDVDKDRHIGGMRERDSERWPEDWSENRRYRRKRESDRDRWCCPDWEQDLGDPSVRYSGSRWRDRKHEERYYPRESQESPWEEGYANEQEESHSRYLMANKRNWKRPSSASEMDRKTGETKSRLGQYYMGTGGSDSERDRRYKAGRRSKSRDSQFSESVPQSRHKIDPNLTLRGPYRTKQYSHQKPPLEMEFSHDFPPKKLESSKADLTNKRFSTVGNRKKPKDTPKTDQLHTFMRKATFENNFTPSETESPLSASISPRFTFENDFETSEPESSLPSKPLKSVRHQNLFDNSQRIKPRLRYDTRKTKFEEDTRISPSRSTQKSPFEDDFSPPVEKSEAQLHKNLSKSSIKEEIDVNEEDDSFATNNFDKSTIRKKILNKNRLSSNFHIDSNLKKSESVNIFARESDPFDDEFFCSRNMEDSDEKSPRNTEQKWTENFEEFDFDGRK</sequence>
<protein>
    <recommendedName>
        <fullName evidence="7">PID domain-containing protein</fullName>
    </recommendedName>
</protein>
<feature type="compositionally biased region" description="Basic and acidic residues" evidence="6">
    <location>
        <begin position="1602"/>
        <end position="1620"/>
    </location>
</feature>
<feature type="compositionally biased region" description="Polar residues" evidence="6">
    <location>
        <begin position="972"/>
        <end position="981"/>
    </location>
</feature>
<feature type="compositionally biased region" description="Basic and acidic residues" evidence="6">
    <location>
        <begin position="1370"/>
        <end position="1394"/>
    </location>
</feature>
<feature type="compositionally biased region" description="Basic and acidic residues" evidence="6">
    <location>
        <begin position="1484"/>
        <end position="1498"/>
    </location>
</feature>
<dbReference type="FunFam" id="2.30.29.30:FF:000262">
    <property type="entry name" value="Disabled, isoform F"/>
    <property type="match status" value="1"/>
</dbReference>
<gene>
    <name evidence="8" type="ORF">RI129_003868</name>
</gene>
<comment type="subcellular location">
    <subcellularLocation>
        <location evidence="1">Cytoplasm</location>
    </subcellularLocation>
</comment>
<evidence type="ECO:0000256" key="4">
    <source>
        <dbReference type="ARBA" id="ARBA00022553"/>
    </source>
</evidence>
<feature type="compositionally biased region" description="Polar residues" evidence="6">
    <location>
        <begin position="1499"/>
        <end position="1508"/>
    </location>
</feature>
<dbReference type="InterPro" id="IPR006020">
    <property type="entry name" value="PTB/PI_dom"/>
</dbReference>
<dbReference type="InterPro" id="IPR048561">
    <property type="entry name" value="Dab_PTB"/>
</dbReference>
<evidence type="ECO:0000259" key="7">
    <source>
        <dbReference type="PROSITE" id="PS01179"/>
    </source>
</evidence>
<feature type="compositionally biased region" description="Pro residues" evidence="6">
    <location>
        <begin position="254"/>
        <end position="264"/>
    </location>
</feature>
<dbReference type="PROSITE" id="PS01179">
    <property type="entry name" value="PID"/>
    <property type="match status" value="1"/>
</dbReference>
<evidence type="ECO:0000256" key="3">
    <source>
        <dbReference type="ARBA" id="ARBA00022490"/>
    </source>
</evidence>
<dbReference type="GO" id="GO:0005737">
    <property type="term" value="C:cytoplasm"/>
    <property type="evidence" value="ECO:0007669"/>
    <property type="project" value="UniProtKB-SubCell"/>
</dbReference>
<evidence type="ECO:0000313" key="9">
    <source>
        <dbReference type="Proteomes" id="UP001329430"/>
    </source>
</evidence>
<dbReference type="PANTHER" id="PTHR47695:SF3">
    <property type="entry name" value="PID DOMAIN-CONTAINING PROTEIN"/>
    <property type="match status" value="1"/>
</dbReference>
<feature type="domain" description="PID" evidence="7">
    <location>
        <begin position="21"/>
        <end position="153"/>
    </location>
</feature>
<feature type="region of interest" description="Disordered" evidence="6">
    <location>
        <begin position="230"/>
        <end position="298"/>
    </location>
</feature>
<feature type="compositionally biased region" description="Low complexity" evidence="6">
    <location>
        <begin position="1109"/>
        <end position="1118"/>
    </location>
</feature>
<feature type="compositionally biased region" description="Gly residues" evidence="6">
    <location>
        <begin position="1099"/>
        <end position="1108"/>
    </location>
</feature>
<dbReference type="Gene3D" id="2.30.29.30">
    <property type="entry name" value="Pleckstrin-homology domain (PH domain)/Phosphotyrosine-binding domain (PTB)"/>
    <property type="match status" value="1"/>
</dbReference>
<evidence type="ECO:0000256" key="1">
    <source>
        <dbReference type="ARBA" id="ARBA00004496"/>
    </source>
</evidence>
<dbReference type="CDD" id="cd01215">
    <property type="entry name" value="PTB_Dab"/>
    <property type="match status" value="1"/>
</dbReference>